<protein>
    <recommendedName>
        <fullName evidence="6">Peptidyl-prolyl cis-trans isomerase</fullName>
        <ecNumber evidence="6">5.2.1.8</ecNumber>
    </recommendedName>
</protein>
<evidence type="ECO:0000256" key="3">
    <source>
        <dbReference type="ARBA" id="ARBA00023110"/>
    </source>
</evidence>
<feature type="domain" description="PPIase FKBP-type" evidence="7">
    <location>
        <begin position="198"/>
        <end position="281"/>
    </location>
</feature>
<keyword evidence="3 5" id="KW-0697">Rotamase</keyword>
<evidence type="ECO:0000256" key="6">
    <source>
        <dbReference type="RuleBase" id="RU003915"/>
    </source>
</evidence>
<evidence type="ECO:0000256" key="2">
    <source>
        <dbReference type="ARBA" id="ARBA00006577"/>
    </source>
</evidence>
<dbReference type="PANTHER" id="PTHR43811:SF19">
    <property type="entry name" value="39 KDA FK506-BINDING NUCLEAR PROTEIN"/>
    <property type="match status" value="1"/>
</dbReference>
<dbReference type="InterPro" id="IPR046357">
    <property type="entry name" value="PPIase_dom_sf"/>
</dbReference>
<feature type="domain" description="PPIase FKBP-type" evidence="7">
    <location>
        <begin position="66"/>
        <end position="149"/>
    </location>
</feature>
<name>A0A425Y6W6_9BACT</name>
<dbReference type="PROSITE" id="PS50059">
    <property type="entry name" value="FKBP_PPIASE"/>
    <property type="match status" value="2"/>
</dbReference>
<proteinExistence type="inferred from homology"/>
<dbReference type="InterPro" id="IPR001179">
    <property type="entry name" value="PPIase_FKBP_dom"/>
</dbReference>
<comment type="catalytic activity">
    <reaction evidence="1 5 6">
        <text>[protein]-peptidylproline (omega=180) = [protein]-peptidylproline (omega=0)</text>
        <dbReference type="Rhea" id="RHEA:16237"/>
        <dbReference type="Rhea" id="RHEA-COMP:10747"/>
        <dbReference type="Rhea" id="RHEA-COMP:10748"/>
        <dbReference type="ChEBI" id="CHEBI:83833"/>
        <dbReference type="ChEBI" id="CHEBI:83834"/>
        <dbReference type="EC" id="5.2.1.8"/>
    </reaction>
</comment>
<sequence>MKYTLFILAICLFASCSKNEETNYIEENEKDIIEYVQTHKLDAKKSSTGLYYVIDEAGTGKEANPDSYVNASYKGYLTNGDVFDESDSNGIYTYLQQVIPGWAEGISHFKEGGSGKLLIPAHLAYGNSSNGSIPAGSVLIFDIKLIEVFDDIDSLYESKNEYEITTYIAENDLNAQKTESGLYYVIEEEGTGTQPTASSNVTVAYKGYFINDSEFDSSKSDGISFDLQKVIKGWTEGIPYFKEGGKGKLLIPSHLAYGSRGTGPIPGGATLIFDIHLIKVNQD</sequence>
<dbReference type="SUPFAM" id="SSF54534">
    <property type="entry name" value="FKBP-like"/>
    <property type="match status" value="2"/>
</dbReference>
<evidence type="ECO:0000259" key="7">
    <source>
        <dbReference type="PROSITE" id="PS50059"/>
    </source>
</evidence>
<dbReference type="Proteomes" id="UP000285794">
    <property type="component" value="Unassembled WGS sequence"/>
</dbReference>
<gene>
    <name evidence="8" type="ORF">DWB61_02945</name>
</gene>
<dbReference type="OrthoDB" id="9814548at2"/>
<dbReference type="PROSITE" id="PS51257">
    <property type="entry name" value="PROKAR_LIPOPROTEIN"/>
    <property type="match status" value="1"/>
</dbReference>
<evidence type="ECO:0000313" key="9">
    <source>
        <dbReference type="Proteomes" id="UP000285794"/>
    </source>
</evidence>
<evidence type="ECO:0000313" key="8">
    <source>
        <dbReference type="EMBL" id="RRG24090.1"/>
    </source>
</evidence>
<organism evidence="8 9">
    <name type="scientific">Ancylomarina euxinus</name>
    <dbReference type="NCBI Taxonomy" id="2283627"/>
    <lineage>
        <taxon>Bacteria</taxon>
        <taxon>Pseudomonadati</taxon>
        <taxon>Bacteroidota</taxon>
        <taxon>Bacteroidia</taxon>
        <taxon>Marinilabiliales</taxon>
        <taxon>Marinifilaceae</taxon>
        <taxon>Ancylomarina</taxon>
    </lineage>
</organism>
<evidence type="ECO:0000256" key="5">
    <source>
        <dbReference type="PROSITE-ProRule" id="PRU00277"/>
    </source>
</evidence>
<keyword evidence="9" id="KW-1185">Reference proteome</keyword>
<dbReference type="EC" id="5.2.1.8" evidence="6"/>
<dbReference type="Gene3D" id="3.10.50.40">
    <property type="match status" value="2"/>
</dbReference>
<evidence type="ECO:0000256" key="1">
    <source>
        <dbReference type="ARBA" id="ARBA00000971"/>
    </source>
</evidence>
<evidence type="ECO:0000256" key="4">
    <source>
        <dbReference type="ARBA" id="ARBA00023235"/>
    </source>
</evidence>
<dbReference type="Pfam" id="PF00254">
    <property type="entry name" value="FKBP_C"/>
    <property type="match status" value="2"/>
</dbReference>
<accession>A0A425Y6W6</accession>
<comment type="similarity">
    <text evidence="2 6">Belongs to the FKBP-type PPIase family.</text>
</comment>
<dbReference type="AlphaFoldDB" id="A0A425Y6W6"/>
<dbReference type="PANTHER" id="PTHR43811">
    <property type="entry name" value="FKBP-TYPE PEPTIDYL-PROLYL CIS-TRANS ISOMERASE FKPA"/>
    <property type="match status" value="1"/>
</dbReference>
<dbReference type="RefSeq" id="WP_125029401.1">
    <property type="nucleotide sequence ID" value="NZ_JAPXVP010000002.1"/>
</dbReference>
<comment type="caution">
    <text evidence="8">The sequence shown here is derived from an EMBL/GenBank/DDBJ whole genome shotgun (WGS) entry which is preliminary data.</text>
</comment>
<reference evidence="8 9" key="1">
    <citation type="submission" date="2018-07" db="EMBL/GenBank/DDBJ databases">
        <title>Draft genome sequence of Ancylomarina sp. M1P.</title>
        <authorList>
            <person name="Yadav S."/>
            <person name="Villanueva L."/>
            <person name="Damste J.S.S."/>
        </authorList>
    </citation>
    <scope>NUCLEOTIDE SEQUENCE [LARGE SCALE GENOMIC DNA]</scope>
    <source>
        <strain evidence="8 9">M1P</strain>
    </source>
</reference>
<keyword evidence="4 5" id="KW-0413">Isomerase</keyword>
<dbReference type="GO" id="GO:0003755">
    <property type="term" value="F:peptidyl-prolyl cis-trans isomerase activity"/>
    <property type="evidence" value="ECO:0007669"/>
    <property type="project" value="UniProtKB-UniRule"/>
</dbReference>
<dbReference type="EMBL" id="QQWG01000002">
    <property type="protein sequence ID" value="RRG24090.1"/>
    <property type="molecule type" value="Genomic_DNA"/>
</dbReference>